<dbReference type="VEuPathDB" id="CryptoDB:cubi_03737"/>
<proteinExistence type="predicted"/>
<dbReference type="EMBL" id="LRBP01000003">
    <property type="protein sequence ID" value="OII75258.1"/>
    <property type="molecule type" value="Genomic_DNA"/>
</dbReference>
<sequence length="159" mass="18897">MYSNNRRKSGKKCVLDTDVSPVLEKRIREKIVQDRIELKNSINEHICKRRAIKGEFKVDPKSLDDESLRERIRVLEKIRANLLRIISIKIEAYAQLLKEADDLRRNKLSKDVELENKNNEKKENDILKENLKDFLSNVKDLVEKINQYKEDYDKKKTTI</sequence>
<keyword evidence="1" id="KW-0175">Coiled coil</keyword>
<accession>A0A1J4MLW3</accession>
<protein>
    <submittedName>
        <fullName evidence="2">Uncharacterized protein</fullName>
    </submittedName>
</protein>
<dbReference type="OrthoDB" id="341614at2759"/>
<evidence type="ECO:0000313" key="3">
    <source>
        <dbReference type="Proteomes" id="UP000186176"/>
    </source>
</evidence>
<keyword evidence="3" id="KW-1185">Reference proteome</keyword>
<dbReference type="AlphaFoldDB" id="A0A1J4MLW3"/>
<reference evidence="2 3" key="1">
    <citation type="submission" date="2016-10" db="EMBL/GenBank/DDBJ databases">
        <title>Reductive evolution of mitochondrial metabolism and differential evolution of invasion-related proteins in Cryptosporidium.</title>
        <authorList>
            <person name="Liu S."/>
            <person name="Roellig D.M."/>
            <person name="Guo Y."/>
            <person name="Li N."/>
            <person name="Frace M.A."/>
            <person name="Tang K."/>
            <person name="Zhang L."/>
            <person name="Feng Y."/>
            <person name="Xiao L."/>
        </authorList>
    </citation>
    <scope>NUCLEOTIDE SEQUENCE [LARGE SCALE GENOMIC DNA]</scope>
    <source>
        <strain evidence="2">39726</strain>
    </source>
</reference>
<evidence type="ECO:0000313" key="2">
    <source>
        <dbReference type="EMBL" id="OII75258.1"/>
    </source>
</evidence>
<comment type="caution">
    <text evidence="2">The sequence shown here is derived from an EMBL/GenBank/DDBJ whole genome shotgun (WGS) entry which is preliminary data.</text>
</comment>
<organism evidence="2 3">
    <name type="scientific">Cryptosporidium ubiquitum</name>
    <dbReference type="NCBI Taxonomy" id="857276"/>
    <lineage>
        <taxon>Eukaryota</taxon>
        <taxon>Sar</taxon>
        <taxon>Alveolata</taxon>
        <taxon>Apicomplexa</taxon>
        <taxon>Conoidasida</taxon>
        <taxon>Coccidia</taxon>
        <taxon>Eucoccidiorida</taxon>
        <taxon>Eimeriorina</taxon>
        <taxon>Cryptosporidiidae</taxon>
        <taxon>Cryptosporidium</taxon>
    </lineage>
</organism>
<evidence type="ECO:0000256" key="1">
    <source>
        <dbReference type="SAM" id="Coils"/>
    </source>
</evidence>
<feature type="coiled-coil region" evidence="1">
    <location>
        <begin position="100"/>
        <end position="158"/>
    </location>
</feature>
<dbReference type="GeneID" id="39980530"/>
<gene>
    <name evidence="2" type="ORF">cubi_03737</name>
</gene>
<dbReference type="RefSeq" id="XP_028876270.1">
    <property type="nucleotide sequence ID" value="XM_029020751.1"/>
</dbReference>
<name>A0A1J4MLW3_9CRYT</name>
<dbReference type="Proteomes" id="UP000186176">
    <property type="component" value="Unassembled WGS sequence"/>
</dbReference>